<gene>
    <name evidence="2" type="ORF">AB6A40_004534</name>
</gene>
<organism evidence="2 3">
    <name type="scientific">Gnathostoma spinigerum</name>
    <dbReference type="NCBI Taxonomy" id="75299"/>
    <lineage>
        <taxon>Eukaryota</taxon>
        <taxon>Metazoa</taxon>
        <taxon>Ecdysozoa</taxon>
        <taxon>Nematoda</taxon>
        <taxon>Chromadorea</taxon>
        <taxon>Rhabditida</taxon>
        <taxon>Spirurina</taxon>
        <taxon>Gnathostomatomorpha</taxon>
        <taxon>Gnathostomatoidea</taxon>
        <taxon>Gnathostomatidae</taxon>
        <taxon>Gnathostoma</taxon>
    </lineage>
</organism>
<accession>A0ABD6ECT0</accession>
<dbReference type="Proteomes" id="UP001608902">
    <property type="component" value="Unassembled WGS sequence"/>
</dbReference>
<sequence>MDRPIVVNSLLCFIHNYRDTLMPNQLKTLVNNYFSKSTISLAHATLLDLLPPHLASNPPSDIIFLFDRITKSNHSPVFAAVDLNTLPLTLITDEDDSKTELLREIRQLKRFIQDALNGRVDEPTTQHNSPRVSPIEQSTLPLFSTPRPAKNANLSVSSPESLSSATLFNSPCSSVVTASPNNRTASPGLPYSRPIHHTSESHSMRKRHETSGNRLDAMVRKLADKQKEKEAAALESSPASVWPPQLVDPVAYMQMLRTMTSTITPQSSIFPSMTKSILGDSQLCSSSPPDVDH</sequence>
<dbReference type="AlphaFoldDB" id="A0ABD6ECT0"/>
<dbReference type="EMBL" id="JBGFUD010002646">
    <property type="protein sequence ID" value="MFH4977825.1"/>
    <property type="molecule type" value="Genomic_DNA"/>
</dbReference>
<comment type="caution">
    <text evidence="2">The sequence shown here is derived from an EMBL/GenBank/DDBJ whole genome shotgun (WGS) entry which is preliminary data.</text>
</comment>
<name>A0ABD6ECT0_9BILA</name>
<proteinExistence type="predicted"/>
<reference evidence="2 3" key="1">
    <citation type="submission" date="2024-08" db="EMBL/GenBank/DDBJ databases">
        <title>Gnathostoma spinigerum genome.</title>
        <authorList>
            <person name="Gonzalez-Bertolin B."/>
            <person name="Monzon S."/>
            <person name="Zaballos A."/>
            <person name="Jimenez P."/>
            <person name="Dekumyoy P."/>
            <person name="Varona S."/>
            <person name="Cuesta I."/>
            <person name="Sumanam S."/>
            <person name="Adisakwattana P."/>
            <person name="Gasser R.B."/>
            <person name="Hernandez-Gonzalez A."/>
            <person name="Young N.D."/>
            <person name="Perteguer M.J."/>
        </authorList>
    </citation>
    <scope>NUCLEOTIDE SEQUENCE [LARGE SCALE GENOMIC DNA]</scope>
    <source>
        <strain evidence="2">AL3</strain>
        <tissue evidence="2">Liver</tissue>
    </source>
</reference>
<feature type="region of interest" description="Disordered" evidence="1">
    <location>
        <begin position="178"/>
        <end position="212"/>
    </location>
</feature>
<evidence type="ECO:0000313" key="3">
    <source>
        <dbReference type="Proteomes" id="UP001608902"/>
    </source>
</evidence>
<evidence type="ECO:0000256" key="1">
    <source>
        <dbReference type="SAM" id="MobiDB-lite"/>
    </source>
</evidence>
<keyword evidence="3" id="KW-1185">Reference proteome</keyword>
<protein>
    <submittedName>
        <fullName evidence="2">Uncharacterized protein</fullName>
    </submittedName>
</protein>
<evidence type="ECO:0000313" key="2">
    <source>
        <dbReference type="EMBL" id="MFH4977825.1"/>
    </source>
</evidence>